<dbReference type="Proteomes" id="UP000622860">
    <property type="component" value="Unassembled WGS sequence"/>
</dbReference>
<keyword evidence="1" id="KW-1133">Transmembrane helix</keyword>
<feature type="transmembrane region" description="Helical" evidence="1">
    <location>
        <begin position="45"/>
        <end position="70"/>
    </location>
</feature>
<dbReference type="RefSeq" id="WP_188453322.1">
    <property type="nucleotide sequence ID" value="NZ_BMFR01000001.1"/>
</dbReference>
<sequence>MDLQFITKLVIYIIGVVVGTGIITRATNKFIFKSFGRKQKAFYSFITVSVFSVLGYGVLAFIGTVIWLIYDLRRVPENKNHKRINLFG</sequence>
<keyword evidence="3" id="KW-1185">Reference proteome</keyword>
<dbReference type="AlphaFoldDB" id="A0A917GY68"/>
<dbReference type="EMBL" id="BMFR01000001">
    <property type="protein sequence ID" value="GGG60975.1"/>
    <property type="molecule type" value="Genomic_DNA"/>
</dbReference>
<accession>A0A917GY68</accession>
<reference evidence="2" key="2">
    <citation type="submission" date="2020-09" db="EMBL/GenBank/DDBJ databases">
        <authorList>
            <person name="Sun Q."/>
            <person name="Zhou Y."/>
        </authorList>
    </citation>
    <scope>NUCLEOTIDE SEQUENCE</scope>
    <source>
        <strain evidence="2">CGMCC 1.12754</strain>
    </source>
</reference>
<evidence type="ECO:0000313" key="3">
    <source>
        <dbReference type="Proteomes" id="UP000622860"/>
    </source>
</evidence>
<keyword evidence="1" id="KW-0472">Membrane</keyword>
<feature type="transmembrane region" description="Helical" evidence="1">
    <location>
        <begin position="6"/>
        <end position="24"/>
    </location>
</feature>
<organism evidence="2 3">
    <name type="scientific">Virgibacillus oceani</name>
    <dbReference type="NCBI Taxonomy" id="1479511"/>
    <lineage>
        <taxon>Bacteria</taxon>
        <taxon>Bacillati</taxon>
        <taxon>Bacillota</taxon>
        <taxon>Bacilli</taxon>
        <taxon>Bacillales</taxon>
        <taxon>Bacillaceae</taxon>
        <taxon>Virgibacillus</taxon>
    </lineage>
</organism>
<gene>
    <name evidence="2" type="ORF">GCM10011398_00260</name>
</gene>
<protein>
    <submittedName>
        <fullName evidence="2">Uncharacterized protein</fullName>
    </submittedName>
</protein>
<keyword evidence="1" id="KW-0812">Transmembrane</keyword>
<evidence type="ECO:0000256" key="1">
    <source>
        <dbReference type="SAM" id="Phobius"/>
    </source>
</evidence>
<name>A0A917GY68_9BACI</name>
<reference evidence="2" key="1">
    <citation type="journal article" date="2014" name="Int. J. Syst. Evol. Microbiol.">
        <title>Complete genome sequence of Corynebacterium casei LMG S-19264T (=DSM 44701T), isolated from a smear-ripened cheese.</title>
        <authorList>
            <consortium name="US DOE Joint Genome Institute (JGI-PGF)"/>
            <person name="Walter F."/>
            <person name="Albersmeier A."/>
            <person name="Kalinowski J."/>
            <person name="Ruckert C."/>
        </authorList>
    </citation>
    <scope>NUCLEOTIDE SEQUENCE</scope>
    <source>
        <strain evidence="2">CGMCC 1.12754</strain>
    </source>
</reference>
<comment type="caution">
    <text evidence="2">The sequence shown here is derived from an EMBL/GenBank/DDBJ whole genome shotgun (WGS) entry which is preliminary data.</text>
</comment>
<proteinExistence type="predicted"/>
<evidence type="ECO:0000313" key="2">
    <source>
        <dbReference type="EMBL" id="GGG60975.1"/>
    </source>
</evidence>